<accession>A0ABZ2M6N9</accession>
<dbReference type="RefSeq" id="WP_394827681.1">
    <property type="nucleotide sequence ID" value="NZ_CP089984.1"/>
</dbReference>
<keyword evidence="3" id="KW-1185">Reference proteome</keyword>
<feature type="compositionally biased region" description="Basic and acidic residues" evidence="1">
    <location>
        <begin position="79"/>
        <end position="93"/>
    </location>
</feature>
<reference evidence="2 3" key="1">
    <citation type="submission" date="2021-12" db="EMBL/GenBank/DDBJ databases">
        <title>Discovery of the Pendulisporaceae a myxobacterial family with distinct sporulation behavior and unique specialized metabolism.</title>
        <authorList>
            <person name="Garcia R."/>
            <person name="Popoff A."/>
            <person name="Bader C.D."/>
            <person name="Loehr J."/>
            <person name="Walesch S."/>
            <person name="Walt C."/>
            <person name="Boldt J."/>
            <person name="Bunk B."/>
            <person name="Haeckl F.J.F.P.J."/>
            <person name="Gunesch A.P."/>
            <person name="Birkelbach J."/>
            <person name="Nuebel U."/>
            <person name="Pietschmann T."/>
            <person name="Bach T."/>
            <person name="Mueller R."/>
        </authorList>
    </citation>
    <scope>NUCLEOTIDE SEQUENCE [LARGE SCALE GENOMIC DNA]</scope>
    <source>
        <strain evidence="2 3">MSr11954</strain>
    </source>
</reference>
<sequence length="221" mass="23500">MKPRSISFADTVARLETEFVDALLKAVRECALAALDDVLSSAPGVFRSIDLVDASESREVREARPARAPSRPKARPASRRTERSSARKRESEHLANGFTTFSDDDDLLTAKDEAAFVITDPSVVLAEVAALEEPAPEAPLRRLRRVRSGVTSRLVEVPALPSEDGGSSSEASDSSGSPGSLDASESAHEEEPASTAPALRDGEEVARAVVGGGVVLRRRRG</sequence>
<evidence type="ECO:0000313" key="2">
    <source>
        <dbReference type="EMBL" id="WXB18041.1"/>
    </source>
</evidence>
<proteinExistence type="predicted"/>
<protein>
    <submittedName>
        <fullName evidence="2">Uncharacterized protein</fullName>
    </submittedName>
</protein>
<evidence type="ECO:0000313" key="3">
    <source>
        <dbReference type="Proteomes" id="UP001370348"/>
    </source>
</evidence>
<organism evidence="2 3">
    <name type="scientific">Pendulispora albinea</name>
    <dbReference type="NCBI Taxonomy" id="2741071"/>
    <lineage>
        <taxon>Bacteria</taxon>
        <taxon>Pseudomonadati</taxon>
        <taxon>Myxococcota</taxon>
        <taxon>Myxococcia</taxon>
        <taxon>Myxococcales</taxon>
        <taxon>Sorangiineae</taxon>
        <taxon>Pendulisporaceae</taxon>
        <taxon>Pendulispora</taxon>
    </lineage>
</organism>
<name>A0ABZ2M6N9_9BACT</name>
<dbReference type="EMBL" id="CP089984">
    <property type="protein sequence ID" value="WXB18041.1"/>
    <property type="molecule type" value="Genomic_DNA"/>
</dbReference>
<gene>
    <name evidence="2" type="ORF">LZC94_12365</name>
</gene>
<dbReference type="Proteomes" id="UP001370348">
    <property type="component" value="Chromosome"/>
</dbReference>
<feature type="region of interest" description="Disordered" evidence="1">
    <location>
        <begin position="60"/>
        <end position="103"/>
    </location>
</feature>
<evidence type="ECO:0000256" key="1">
    <source>
        <dbReference type="SAM" id="MobiDB-lite"/>
    </source>
</evidence>
<feature type="compositionally biased region" description="Low complexity" evidence="1">
    <location>
        <begin position="161"/>
        <end position="184"/>
    </location>
</feature>
<feature type="region of interest" description="Disordered" evidence="1">
    <location>
        <begin position="154"/>
        <end position="204"/>
    </location>
</feature>